<evidence type="ECO:0000256" key="1">
    <source>
        <dbReference type="ARBA" id="ARBA00008791"/>
    </source>
</evidence>
<dbReference type="Pfam" id="PF00582">
    <property type="entry name" value="Usp"/>
    <property type="match status" value="1"/>
</dbReference>
<dbReference type="RefSeq" id="WP_115281084.1">
    <property type="nucleotide sequence ID" value="NZ_AP022600.1"/>
</dbReference>
<evidence type="ECO:0000259" key="2">
    <source>
        <dbReference type="Pfam" id="PF00582"/>
    </source>
</evidence>
<protein>
    <submittedName>
        <fullName evidence="3">Universal stress protein UspA-like protein</fullName>
    </submittedName>
</protein>
<sequence>MKDRPPPSPAIVVGVDGSRAALTAALWAVAEAEERDLPLRLLYAIEPRPVPSADQAARDLAAAEISIREAFMAIEALNLPLKIEVEIVQDSARRALINASYSALMLCLGSRGIGQSTGRHYGSVAAVVSRTARCPVAIIAHSHPPKSGFILAELDDSPDRANVLEISVAEALLRHRPLRVLASWRPRFSDVADASNTTAINRQARGQLDKQLEWWRRRHPSLDIAAVITPGNMVNYVAQHRDLIELLVVGQRQAGGNSRGPNTSAHPALSETTCSLLICGSNRVL</sequence>
<feature type="domain" description="UspA" evidence="2">
    <location>
        <begin position="11"/>
        <end position="139"/>
    </location>
</feature>
<reference evidence="3 4" key="1">
    <citation type="submission" date="2018-06" db="EMBL/GenBank/DDBJ databases">
        <authorList>
            <consortium name="Pathogen Informatics"/>
            <person name="Doyle S."/>
        </authorList>
    </citation>
    <scope>NUCLEOTIDE SEQUENCE [LARGE SCALE GENOMIC DNA]</scope>
    <source>
        <strain evidence="3 4">NCTC10821</strain>
    </source>
</reference>
<dbReference type="InterPro" id="IPR014729">
    <property type="entry name" value="Rossmann-like_a/b/a_fold"/>
</dbReference>
<dbReference type="InterPro" id="IPR006016">
    <property type="entry name" value="UspA"/>
</dbReference>
<dbReference type="InterPro" id="IPR006015">
    <property type="entry name" value="Universal_stress_UspA"/>
</dbReference>
<gene>
    <name evidence="3" type="ORF">NCTC10821_05937</name>
</gene>
<keyword evidence="4" id="KW-1185">Reference proteome</keyword>
<comment type="similarity">
    <text evidence="1">Belongs to the universal stress protein A family.</text>
</comment>
<evidence type="ECO:0000313" key="4">
    <source>
        <dbReference type="Proteomes" id="UP000254978"/>
    </source>
</evidence>
<dbReference type="PANTHER" id="PTHR46553:SF3">
    <property type="entry name" value="ADENINE NUCLEOTIDE ALPHA HYDROLASES-LIKE SUPERFAMILY PROTEIN"/>
    <property type="match status" value="1"/>
</dbReference>
<name>A0A378TNK6_9MYCO</name>
<dbReference type="EMBL" id="UGQT01000001">
    <property type="protein sequence ID" value="STZ62368.1"/>
    <property type="molecule type" value="Genomic_DNA"/>
</dbReference>
<organism evidence="3 4">
    <name type="scientific">Mycolicibacterium tokaiense</name>
    <dbReference type="NCBI Taxonomy" id="39695"/>
    <lineage>
        <taxon>Bacteria</taxon>
        <taxon>Bacillati</taxon>
        <taxon>Actinomycetota</taxon>
        <taxon>Actinomycetes</taxon>
        <taxon>Mycobacteriales</taxon>
        <taxon>Mycobacteriaceae</taxon>
        <taxon>Mycolicibacterium</taxon>
    </lineage>
</organism>
<dbReference type="SUPFAM" id="SSF52402">
    <property type="entry name" value="Adenine nucleotide alpha hydrolases-like"/>
    <property type="match status" value="2"/>
</dbReference>
<accession>A0A378TNK6</accession>
<proteinExistence type="inferred from homology"/>
<dbReference type="AlphaFoldDB" id="A0A378TNK6"/>
<dbReference type="Proteomes" id="UP000254978">
    <property type="component" value="Unassembled WGS sequence"/>
</dbReference>
<dbReference type="Gene3D" id="3.40.50.620">
    <property type="entry name" value="HUPs"/>
    <property type="match status" value="2"/>
</dbReference>
<evidence type="ECO:0000313" key="3">
    <source>
        <dbReference type="EMBL" id="STZ62368.1"/>
    </source>
</evidence>
<dbReference type="PANTHER" id="PTHR46553">
    <property type="entry name" value="ADENINE NUCLEOTIDE ALPHA HYDROLASES-LIKE SUPERFAMILY PROTEIN"/>
    <property type="match status" value="1"/>
</dbReference>
<dbReference type="OrthoDB" id="3174546at2"/>
<dbReference type="PRINTS" id="PR01438">
    <property type="entry name" value="UNVRSLSTRESS"/>
</dbReference>